<feature type="transmembrane region" description="Helical" evidence="9">
    <location>
        <begin position="499"/>
        <end position="518"/>
    </location>
</feature>
<dbReference type="CDD" id="cd03213">
    <property type="entry name" value="ABCG_EPDR"/>
    <property type="match status" value="1"/>
</dbReference>
<evidence type="ECO:0000256" key="7">
    <source>
        <dbReference type="ARBA" id="ARBA00022989"/>
    </source>
</evidence>
<keyword evidence="7 9" id="KW-1133">Transmembrane helix</keyword>
<dbReference type="Pfam" id="PF00005">
    <property type="entry name" value="ABC_tran"/>
    <property type="match status" value="1"/>
</dbReference>
<feature type="domain" description="ABC transporter" evidence="10">
    <location>
        <begin position="106"/>
        <end position="346"/>
    </location>
</feature>
<sequence>MLADYLRPVTYRLAIGRAQQFRSRSWWIVYLVDIIAGLALFLYVDCDKAYDDFWRHADELVAGLDRLLMDEKDETTSLLSATQSTVYGTAAAAADTVLDPVEPVTLSWKSIRVSVTKGGRQLLHGVTGLARPGELLALMGASGAGKTTLLNTLLSRNLRGLTIDGTVAVNGNVIGREITAISGYAQQEEMFVGTLTVREYLMIQARLRTNLVAEKREKRVNVVLSQLGLTKCQNTRIGVAGVLKGISGGEARRLTFACEILSNPALLFCDEPTTGLDSFMAENVVQVLSKLAKNGRTVVCTIHQPASQLYLMFDKVMFLAGGRTAFLGTPRDCIKFFEECDAPCPHNYNPADLIIHTLAVVPHEEEISRQRIAEICDTYENGEHGFAVREAVLRLPVTEVPHGRRRLDFFTQVAALLHRYSLDNMRNPSLARAKLLQKFVMGLFIGLLYLRTPLTFVGIGNINGALFYIVAELTYSTLFGILTCLPGDYPLVVREYHDGIYYIFSYYLARILSYVPLFSLDGLLMLYVCYWMVGFSSSVIQVVFATVIAFLIEQSSSAFGVMLSCISPSYPVAVSLAGPLLTLLSLTGGFYANVGSLPPYVAWIQYLSWFRYGFEALAINQWNNVNNANSTFWNDQIRDDVLSRFSFKADRFALDQLLMVAFILAFYAIGYFGLWIRVYLSR</sequence>
<comment type="caution">
    <text evidence="11">The sequence shown here is derived from an EMBL/GenBank/DDBJ whole genome shotgun (WGS) entry which is preliminary data.</text>
</comment>
<evidence type="ECO:0000313" key="12">
    <source>
        <dbReference type="Proteomes" id="UP001303046"/>
    </source>
</evidence>
<evidence type="ECO:0000256" key="3">
    <source>
        <dbReference type="ARBA" id="ARBA00022448"/>
    </source>
</evidence>
<evidence type="ECO:0000256" key="6">
    <source>
        <dbReference type="ARBA" id="ARBA00022840"/>
    </source>
</evidence>
<comment type="similarity">
    <text evidence="2">Belongs to the ABC transporter superfamily. ABCG family. Eye pigment precursor importer (TC 3.A.1.204) subfamily.</text>
</comment>
<evidence type="ECO:0000256" key="5">
    <source>
        <dbReference type="ARBA" id="ARBA00022741"/>
    </source>
</evidence>
<accession>A0ABR1D924</accession>
<evidence type="ECO:0000256" key="9">
    <source>
        <dbReference type="SAM" id="Phobius"/>
    </source>
</evidence>
<keyword evidence="3" id="KW-0813">Transport</keyword>
<dbReference type="EMBL" id="JAVFWL010000004">
    <property type="protein sequence ID" value="KAK6747007.1"/>
    <property type="molecule type" value="Genomic_DNA"/>
</dbReference>
<gene>
    <name evidence="11" type="primary">Necator_chrIV.g13614</name>
    <name evidence="11" type="ORF">RB195_000323</name>
</gene>
<reference evidence="11 12" key="1">
    <citation type="submission" date="2023-08" db="EMBL/GenBank/DDBJ databases">
        <title>A Necator americanus chromosomal reference genome.</title>
        <authorList>
            <person name="Ilik V."/>
            <person name="Petrzelkova K.J."/>
            <person name="Pardy F."/>
            <person name="Fuh T."/>
            <person name="Niatou-Singa F.S."/>
            <person name="Gouil Q."/>
            <person name="Baker L."/>
            <person name="Ritchie M.E."/>
            <person name="Jex A.R."/>
            <person name="Gazzola D."/>
            <person name="Li H."/>
            <person name="Toshio Fujiwara R."/>
            <person name="Zhan B."/>
            <person name="Aroian R.V."/>
            <person name="Pafco B."/>
            <person name="Schwarz E.M."/>
        </authorList>
    </citation>
    <scope>NUCLEOTIDE SEQUENCE [LARGE SCALE GENOMIC DNA]</scope>
    <source>
        <strain evidence="11 12">Aroian</strain>
        <tissue evidence="11">Whole animal</tissue>
    </source>
</reference>
<dbReference type="InterPro" id="IPR003439">
    <property type="entry name" value="ABC_transporter-like_ATP-bd"/>
</dbReference>
<keyword evidence="6" id="KW-0067">ATP-binding</keyword>
<feature type="transmembrane region" description="Helical" evidence="9">
    <location>
        <begin position="27"/>
        <end position="46"/>
    </location>
</feature>
<feature type="transmembrane region" description="Helical" evidence="9">
    <location>
        <begin position="439"/>
        <end position="459"/>
    </location>
</feature>
<feature type="transmembrane region" description="Helical" evidence="9">
    <location>
        <begin position="524"/>
        <end position="552"/>
    </location>
</feature>
<feature type="transmembrane region" description="Helical" evidence="9">
    <location>
        <begin position="572"/>
        <end position="592"/>
    </location>
</feature>
<dbReference type="Gene3D" id="3.40.50.300">
    <property type="entry name" value="P-loop containing nucleotide triphosphate hydrolases"/>
    <property type="match status" value="1"/>
</dbReference>
<dbReference type="InterPro" id="IPR050352">
    <property type="entry name" value="ABCG_transporters"/>
</dbReference>
<evidence type="ECO:0000259" key="10">
    <source>
        <dbReference type="PROSITE" id="PS50893"/>
    </source>
</evidence>
<evidence type="ECO:0000256" key="4">
    <source>
        <dbReference type="ARBA" id="ARBA00022692"/>
    </source>
</evidence>
<proteinExistence type="inferred from homology"/>
<dbReference type="PANTHER" id="PTHR48041:SF84">
    <property type="entry name" value="ABC TRANSPORTER DOMAIN-CONTAINING PROTEIN"/>
    <property type="match status" value="1"/>
</dbReference>
<keyword evidence="4 9" id="KW-0812">Transmembrane</keyword>
<feature type="transmembrane region" description="Helical" evidence="9">
    <location>
        <begin position="465"/>
        <end position="487"/>
    </location>
</feature>
<dbReference type="Pfam" id="PF19055">
    <property type="entry name" value="ABC2_membrane_7"/>
    <property type="match status" value="1"/>
</dbReference>
<dbReference type="SUPFAM" id="SSF52540">
    <property type="entry name" value="P-loop containing nucleoside triphosphate hydrolases"/>
    <property type="match status" value="1"/>
</dbReference>
<dbReference type="Proteomes" id="UP001303046">
    <property type="component" value="Unassembled WGS sequence"/>
</dbReference>
<dbReference type="InterPro" id="IPR017871">
    <property type="entry name" value="ABC_transporter-like_CS"/>
</dbReference>
<dbReference type="Pfam" id="PF01061">
    <property type="entry name" value="ABC2_membrane"/>
    <property type="match status" value="1"/>
</dbReference>
<evidence type="ECO:0000256" key="8">
    <source>
        <dbReference type="ARBA" id="ARBA00023136"/>
    </source>
</evidence>
<dbReference type="InterPro" id="IPR003593">
    <property type="entry name" value="AAA+_ATPase"/>
</dbReference>
<evidence type="ECO:0000256" key="1">
    <source>
        <dbReference type="ARBA" id="ARBA00004141"/>
    </source>
</evidence>
<keyword evidence="12" id="KW-1185">Reference proteome</keyword>
<dbReference type="PROSITE" id="PS50893">
    <property type="entry name" value="ABC_TRANSPORTER_2"/>
    <property type="match status" value="1"/>
</dbReference>
<evidence type="ECO:0000256" key="2">
    <source>
        <dbReference type="ARBA" id="ARBA00005814"/>
    </source>
</evidence>
<dbReference type="PANTHER" id="PTHR48041">
    <property type="entry name" value="ABC TRANSPORTER G FAMILY MEMBER 28"/>
    <property type="match status" value="1"/>
</dbReference>
<protein>
    <recommendedName>
        <fullName evidence="10">ABC transporter domain-containing protein</fullName>
    </recommendedName>
</protein>
<keyword evidence="5" id="KW-0547">Nucleotide-binding</keyword>
<dbReference type="InterPro" id="IPR027417">
    <property type="entry name" value="P-loop_NTPase"/>
</dbReference>
<organism evidence="11 12">
    <name type="scientific">Necator americanus</name>
    <name type="common">Human hookworm</name>
    <dbReference type="NCBI Taxonomy" id="51031"/>
    <lineage>
        <taxon>Eukaryota</taxon>
        <taxon>Metazoa</taxon>
        <taxon>Ecdysozoa</taxon>
        <taxon>Nematoda</taxon>
        <taxon>Chromadorea</taxon>
        <taxon>Rhabditida</taxon>
        <taxon>Rhabditina</taxon>
        <taxon>Rhabditomorpha</taxon>
        <taxon>Strongyloidea</taxon>
        <taxon>Ancylostomatidae</taxon>
        <taxon>Bunostominae</taxon>
        <taxon>Necator</taxon>
    </lineage>
</organism>
<dbReference type="PROSITE" id="PS00211">
    <property type="entry name" value="ABC_TRANSPORTER_1"/>
    <property type="match status" value="1"/>
</dbReference>
<name>A0ABR1D924_NECAM</name>
<dbReference type="InterPro" id="IPR043926">
    <property type="entry name" value="ABCG_dom"/>
</dbReference>
<dbReference type="SMART" id="SM00382">
    <property type="entry name" value="AAA"/>
    <property type="match status" value="1"/>
</dbReference>
<keyword evidence="8 9" id="KW-0472">Membrane</keyword>
<comment type="subcellular location">
    <subcellularLocation>
        <location evidence="1">Membrane</location>
        <topology evidence="1">Multi-pass membrane protein</topology>
    </subcellularLocation>
</comment>
<feature type="transmembrane region" description="Helical" evidence="9">
    <location>
        <begin position="657"/>
        <end position="680"/>
    </location>
</feature>
<dbReference type="InterPro" id="IPR013525">
    <property type="entry name" value="ABC2_TM"/>
</dbReference>
<evidence type="ECO:0000313" key="11">
    <source>
        <dbReference type="EMBL" id="KAK6747007.1"/>
    </source>
</evidence>